<keyword evidence="8" id="KW-0408">Iron</keyword>
<evidence type="ECO:0000256" key="5">
    <source>
        <dbReference type="ARBA" id="ARBA00022723"/>
    </source>
</evidence>
<dbReference type="KEGG" id="salg:BS332_08735"/>
<evidence type="ECO:0000256" key="7">
    <source>
        <dbReference type="ARBA" id="ARBA00022982"/>
    </source>
</evidence>
<evidence type="ECO:0000313" key="9">
    <source>
        <dbReference type="EMBL" id="SUI58201.1"/>
    </source>
</evidence>
<keyword evidence="7" id="KW-0249">Electron transport</keyword>
<dbReference type="GO" id="GO:0046872">
    <property type="term" value="F:metal ion binding"/>
    <property type="evidence" value="ECO:0007669"/>
    <property type="project" value="UniProtKB-KW"/>
</dbReference>
<accession>A0A379ZAB3</accession>
<dbReference type="InterPro" id="IPR036280">
    <property type="entry name" value="Multihaem_cyt_sf"/>
</dbReference>
<comment type="cofactor">
    <cofactor evidence="1">
        <name>heme c</name>
        <dbReference type="ChEBI" id="CHEBI:61717"/>
    </cofactor>
</comment>
<evidence type="ECO:0000256" key="1">
    <source>
        <dbReference type="ARBA" id="ARBA00001926"/>
    </source>
</evidence>
<organism evidence="9 10">
    <name type="scientific">Shewanella algae</name>
    <dbReference type="NCBI Taxonomy" id="38313"/>
    <lineage>
        <taxon>Bacteria</taxon>
        <taxon>Pseudomonadati</taxon>
        <taxon>Pseudomonadota</taxon>
        <taxon>Gammaproteobacteria</taxon>
        <taxon>Alteromonadales</taxon>
        <taxon>Shewanellaceae</taxon>
        <taxon>Shewanella</taxon>
    </lineage>
</organism>
<proteinExistence type="predicted"/>
<evidence type="ECO:0000256" key="3">
    <source>
        <dbReference type="ARBA" id="ARBA00022448"/>
    </source>
</evidence>
<evidence type="ECO:0000256" key="4">
    <source>
        <dbReference type="ARBA" id="ARBA00022617"/>
    </source>
</evidence>
<dbReference type="Pfam" id="PF14537">
    <property type="entry name" value="Cytochrom_c3_2"/>
    <property type="match status" value="1"/>
</dbReference>
<protein>
    <submittedName>
        <fullName evidence="9">Fumarate reductase flavoprotein subunit</fullName>
    </submittedName>
</protein>
<dbReference type="InterPro" id="IPR012286">
    <property type="entry name" value="Tetrahaem_cytochrome"/>
</dbReference>
<dbReference type="GO" id="GO:0042597">
    <property type="term" value="C:periplasmic space"/>
    <property type="evidence" value="ECO:0007669"/>
    <property type="project" value="UniProtKB-SubCell"/>
</dbReference>
<keyword evidence="4" id="KW-0349">Heme</keyword>
<evidence type="ECO:0000256" key="6">
    <source>
        <dbReference type="ARBA" id="ARBA00022764"/>
    </source>
</evidence>
<gene>
    <name evidence="9" type="ORF">NCTC10738_01373</name>
</gene>
<dbReference type="RefSeq" id="WP_044735439.1">
    <property type="nucleotide sequence ID" value="NZ_AP024612.1"/>
</dbReference>
<sequence length="117" mass="13274">MKKANLVWALLLAGLTSVSVHAVQQRDYHKAVIGKDCKVCHDQGLKQYPSDGACLKCHDVDELAKKTARSGEDRWQNPHDNLHYGKDLPCVECHGEHQPKKPLCSNCHTFKYDKHKE</sequence>
<dbReference type="AlphaFoldDB" id="A0A379ZAB3"/>
<dbReference type="CDD" id="cd08168">
    <property type="entry name" value="Cytochrom_C3"/>
    <property type="match status" value="1"/>
</dbReference>
<evidence type="ECO:0000256" key="8">
    <source>
        <dbReference type="ARBA" id="ARBA00023004"/>
    </source>
</evidence>
<evidence type="ECO:0000256" key="2">
    <source>
        <dbReference type="ARBA" id="ARBA00004418"/>
    </source>
</evidence>
<evidence type="ECO:0000313" key="10">
    <source>
        <dbReference type="Proteomes" id="UP000254069"/>
    </source>
</evidence>
<keyword evidence="6" id="KW-0574">Periplasm</keyword>
<dbReference type="GeneID" id="99802131"/>
<dbReference type="EMBL" id="UGYO01000001">
    <property type="protein sequence ID" value="SUI58201.1"/>
    <property type="molecule type" value="Genomic_DNA"/>
</dbReference>
<keyword evidence="10" id="KW-1185">Reference proteome</keyword>
<keyword evidence="3" id="KW-0813">Transport</keyword>
<name>A0A379ZAB3_9GAMM</name>
<reference evidence="9 10" key="1">
    <citation type="submission" date="2018-06" db="EMBL/GenBank/DDBJ databases">
        <authorList>
            <consortium name="Pathogen Informatics"/>
            <person name="Doyle S."/>
        </authorList>
    </citation>
    <scope>NUCLEOTIDE SEQUENCE [LARGE SCALE GENOMIC DNA]</scope>
    <source>
        <strain evidence="9 10">NCTC10738</strain>
    </source>
</reference>
<keyword evidence="5" id="KW-0479">Metal-binding</keyword>
<comment type="subcellular location">
    <subcellularLocation>
        <location evidence="2">Periplasm</location>
    </subcellularLocation>
</comment>
<dbReference type="Proteomes" id="UP000254069">
    <property type="component" value="Unassembled WGS sequence"/>
</dbReference>
<dbReference type="SUPFAM" id="SSF48695">
    <property type="entry name" value="Multiheme cytochromes"/>
    <property type="match status" value="1"/>
</dbReference>
<dbReference type="Gene3D" id="1.10.1130.10">
    <property type="entry name" value="Flavocytochrome C3, Chain A"/>
    <property type="match status" value="1"/>
</dbReference>